<dbReference type="PANTHER" id="PTHR33067:SF35">
    <property type="entry name" value="ASPARTIC PEPTIDASE DDI1-TYPE DOMAIN-CONTAINING PROTEIN"/>
    <property type="match status" value="1"/>
</dbReference>
<dbReference type="PANTHER" id="PTHR33067">
    <property type="entry name" value="RNA-DIRECTED DNA POLYMERASE-RELATED"/>
    <property type="match status" value="1"/>
</dbReference>
<feature type="compositionally biased region" description="Low complexity" evidence="1">
    <location>
        <begin position="7"/>
        <end position="69"/>
    </location>
</feature>
<evidence type="ECO:0000256" key="1">
    <source>
        <dbReference type="SAM" id="MobiDB-lite"/>
    </source>
</evidence>
<organism evidence="2 3">
    <name type="scientific">Tanacetum coccineum</name>
    <dbReference type="NCBI Taxonomy" id="301880"/>
    <lineage>
        <taxon>Eukaryota</taxon>
        <taxon>Viridiplantae</taxon>
        <taxon>Streptophyta</taxon>
        <taxon>Embryophyta</taxon>
        <taxon>Tracheophyta</taxon>
        <taxon>Spermatophyta</taxon>
        <taxon>Magnoliopsida</taxon>
        <taxon>eudicotyledons</taxon>
        <taxon>Gunneridae</taxon>
        <taxon>Pentapetalae</taxon>
        <taxon>asterids</taxon>
        <taxon>campanulids</taxon>
        <taxon>Asterales</taxon>
        <taxon>Asteraceae</taxon>
        <taxon>Asteroideae</taxon>
        <taxon>Anthemideae</taxon>
        <taxon>Anthemidinae</taxon>
        <taxon>Tanacetum</taxon>
    </lineage>
</organism>
<evidence type="ECO:0000313" key="2">
    <source>
        <dbReference type="EMBL" id="GJT71972.1"/>
    </source>
</evidence>
<dbReference type="Gene3D" id="2.40.70.10">
    <property type="entry name" value="Acid Proteases"/>
    <property type="match status" value="1"/>
</dbReference>
<dbReference type="SUPFAM" id="SSF50630">
    <property type="entry name" value="Acid proteases"/>
    <property type="match status" value="1"/>
</dbReference>
<feature type="compositionally biased region" description="Polar residues" evidence="1">
    <location>
        <begin position="175"/>
        <end position="193"/>
    </location>
</feature>
<feature type="region of interest" description="Disordered" evidence="1">
    <location>
        <begin position="469"/>
        <end position="490"/>
    </location>
</feature>
<evidence type="ECO:0000313" key="3">
    <source>
        <dbReference type="Proteomes" id="UP001151760"/>
    </source>
</evidence>
<feature type="compositionally biased region" description="Low complexity" evidence="1">
    <location>
        <begin position="470"/>
        <end position="490"/>
    </location>
</feature>
<dbReference type="GO" id="GO:0003964">
    <property type="term" value="F:RNA-directed DNA polymerase activity"/>
    <property type="evidence" value="ECO:0007669"/>
    <property type="project" value="UniProtKB-KW"/>
</dbReference>
<proteinExistence type="predicted"/>
<gene>
    <name evidence="2" type="ORF">Tco_1031258</name>
</gene>
<keyword evidence="2" id="KW-0695">RNA-directed DNA polymerase</keyword>
<reference evidence="2" key="1">
    <citation type="journal article" date="2022" name="Int. J. Mol. Sci.">
        <title>Draft Genome of Tanacetum Coccineum: Genomic Comparison of Closely Related Tanacetum-Family Plants.</title>
        <authorList>
            <person name="Yamashiro T."/>
            <person name="Shiraishi A."/>
            <person name="Nakayama K."/>
            <person name="Satake H."/>
        </authorList>
    </citation>
    <scope>NUCLEOTIDE SEQUENCE</scope>
</reference>
<sequence length="824" mass="92107">MRPPGFNQPNVQNNQGNQSRYQGNNFNSNQNRGNNFNQNHQNNQGQVFQPPTNQPPVYQVPPYQAPTPQIQGVSKTDFENYVKANDAVLKNVQNQGQNLQNQMANVTSLLTSLCNNFKNSASTSNSGTLPSQTVTNPREQINAITTRSGKTLEGPSTPLVPTPVVSNPQKEPEQNPETSTEKVQNLNLENTAQVPPPEEEESIFMEIPKPKAKKTVNVEIQDLNSPRPIPSKLPYPERMKVRENDKPSAQHSRFLKMFKQLRLEIGLKDALIEMPKFNKWLSSLLRNKEKLEEIAIMTVNAECSAIIMNKVPEKLEDPGKFLIPCALQELNRTSALANSGASINLLPHSIYKQLGLEALTPTRMTLELANRSITHPMGIAEDVVVRVDGFTFLADFVVVNFEPDPRVPIILGRPFLRTAKALIDLYEETLTLRVGKEELVYYADKSEKNKNKHFVNAISVIDFSKDDPFSGSTTTHSDDPSPSSSPVKTSDNFEKFADELAPLDSLPPGNDDSTLKKDLHKENFQVYSNPLFEFDDNFKSSTINPLFDEKEEDVEIKNSNVSDEPVLLNTPLSDKVECFALEDNNDEIDAFLAMEISSNFEEGYFNSEGDVTFLDNLLSDDASHNLASEVISDHEPEQNESSITFSLRSDPLHHEFADELLTLPSGNDHEFEEYLSLMTVLCEILTSQNLVIESLPVSPIPVEDSEPAQEEIDIFLVPDDLIPPGVKNDYSKNEDHELPNLDHQDDPSIPRPPPEPPDVEKCFEPEAGILITKVFKGVSKSHDFMTNILPTLPTLVSDLTFILFLSSFLSFGSEDTIFDPGIFT</sequence>
<dbReference type="CDD" id="cd00303">
    <property type="entry name" value="retropepsin_like"/>
    <property type="match status" value="1"/>
</dbReference>
<feature type="compositionally biased region" description="Basic and acidic residues" evidence="1">
    <location>
        <begin position="729"/>
        <end position="748"/>
    </location>
</feature>
<keyword evidence="3" id="KW-1185">Reference proteome</keyword>
<dbReference type="InterPro" id="IPR021109">
    <property type="entry name" value="Peptidase_aspartic_dom_sf"/>
</dbReference>
<dbReference type="EMBL" id="BQNB010018214">
    <property type="protein sequence ID" value="GJT71972.1"/>
    <property type="molecule type" value="Genomic_DNA"/>
</dbReference>
<protein>
    <submittedName>
        <fullName evidence="2">Reverse transcriptase domain-containing protein</fullName>
    </submittedName>
</protein>
<reference evidence="2" key="2">
    <citation type="submission" date="2022-01" db="EMBL/GenBank/DDBJ databases">
        <authorList>
            <person name="Yamashiro T."/>
            <person name="Shiraishi A."/>
            <person name="Satake H."/>
            <person name="Nakayama K."/>
        </authorList>
    </citation>
    <scope>NUCLEOTIDE SEQUENCE</scope>
</reference>
<feature type="compositionally biased region" description="Low complexity" evidence="1">
    <location>
        <begin position="155"/>
        <end position="168"/>
    </location>
</feature>
<dbReference type="Proteomes" id="UP001151760">
    <property type="component" value="Unassembled WGS sequence"/>
</dbReference>
<feature type="region of interest" description="Disordered" evidence="1">
    <location>
        <begin position="726"/>
        <end position="756"/>
    </location>
</feature>
<accession>A0ABQ5G8H1</accession>
<keyword evidence="2" id="KW-0808">Transferase</keyword>
<name>A0ABQ5G8H1_9ASTR</name>
<feature type="region of interest" description="Disordered" evidence="1">
    <location>
        <begin position="146"/>
        <end position="200"/>
    </location>
</feature>
<comment type="caution">
    <text evidence="2">The sequence shown here is derived from an EMBL/GenBank/DDBJ whole genome shotgun (WGS) entry which is preliminary data.</text>
</comment>
<keyword evidence="2" id="KW-0548">Nucleotidyltransferase</keyword>
<feature type="region of interest" description="Disordered" evidence="1">
    <location>
        <begin position="1"/>
        <end position="70"/>
    </location>
</feature>